<organism evidence="1 2">
    <name type="scientific">Halarcobacter anaerophilus</name>
    <dbReference type="NCBI Taxonomy" id="877500"/>
    <lineage>
        <taxon>Bacteria</taxon>
        <taxon>Pseudomonadati</taxon>
        <taxon>Campylobacterota</taxon>
        <taxon>Epsilonproteobacteria</taxon>
        <taxon>Campylobacterales</taxon>
        <taxon>Arcobacteraceae</taxon>
        <taxon>Halarcobacter</taxon>
    </lineage>
</organism>
<reference evidence="1 2" key="1">
    <citation type="submission" date="2017-10" db="EMBL/GenBank/DDBJ databases">
        <title>Genomics of the genus Arcobacter.</title>
        <authorList>
            <person name="Perez-Cataluna A."/>
            <person name="Figueras M.J."/>
        </authorList>
    </citation>
    <scope>NUCLEOTIDE SEQUENCE [LARGE SCALE GENOMIC DNA]</scope>
    <source>
        <strain evidence="1 2">DSM 24636</strain>
    </source>
</reference>
<dbReference type="RefSeq" id="WP_129081666.1">
    <property type="nucleotide sequence ID" value="NZ_CP041070.1"/>
</dbReference>
<proteinExistence type="predicted"/>
<sequence>MGNGITPEEDRWELERDFETLTRAGEIIGDKKRLEKVQKFAKEKKDEADKILDTDYLKKIGIGR</sequence>
<dbReference type="Proteomes" id="UP000290191">
    <property type="component" value="Unassembled WGS sequence"/>
</dbReference>
<comment type="caution">
    <text evidence="1">The sequence shown here is derived from an EMBL/GenBank/DDBJ whole genome shotgun (WGS) entry which is preliminary data.</text>
</comment>
<evidence type="ECO:0000313" key="1">
    <source>
        <dbReference type="EMBL" id="RXJ63621.1"/>
    </source>
</evidence>
<evidence type="ECO:0000313" key="2">
    <source>
        <dbReference type="Proteomes" id="UP000290191"/>
    </source>
</evidence>
<dbReference type="AlphaFoldDB" id="A0A4Q0Y5I4"/>
<dbReference type="EMBL" id="PDKO01000003">
    <property type="protein sequence ID" value="RXJ63621.1"/>
    <property type="molecule type" value="Genomic_DNA"/>
</dbReference>
<protein>
    <submittedName>
        <fullName evidence="1">Uncharacterized protein</fullName>
    </submittedName>
</protein>
<gene>
    <name evidence="1" type="ORF">CRV06_05355</name>
</gene>
<keyword evidence="2" id="KW-1185">Reference proteome</keyword>
<name>A0A4Q0Y5I4_9BACT</name>
<accession>A0A4Q0Y5I4</accession>